<reference evidence="3 4" key="1">
    <citation type="submission" date="2020-10" db="EMBL/GenBank/DDBJ databases">
        <title>Sequencing the genomes of 1000 actinobacteria strains.</title>
        <authorList>
            <person name="Klenk H.-P."/>
        </authorList>
    </citation>
    <scope>NUCLEOTIDE SEQUENCE [LARGE SCALE GENOMIC DNA]</scope>
    <source>
        <strain evidence="3 4">DSM 15474</strain>
    </source>
</reference>
<dbReference type="EMBL" id="JADBEE010000001">
    <property type="protein sequence ID" value="MBE1514240.1"/>
    <property type="molecule type" value="Genomic_DNA"/>
</dbReference>
<feature type="compositionally biased region" description="Polar residues" evidence="1">
    <location>
        <begin position="1"/>
        <end position="14"/>
    </location>
</feature>
<dbReference type="Proteomes" id="UP000636579">
    <property type="component" value="Unassembled WGS sequence"/>
</dbReference>
<evidence type="ECO:0000256" key="1">
    <source>
        <dbReference type="SAM" id="MobiDB-lite"/>
    </source>
</evidence>
<feature type="region of interest" description="Disordered" evidence="1">
    <location>
        <begin position="224"/>
        <end position="263"/>
    </location>
</feature>
<accession>A0ABR9J5R1</accession>
<name>A0ABR9J5R1_9MICC</name>
<gene>
    <name evidence="3" type="ORF">H4W26_000995</name>
</gene>
<keyword evidence="2" id="KW-0472">Membrane</keyword>
<organism evidence="3 4">
    <name type="scientific">Nesterenkonia halotolerans</name>
    <dbReference type="NCBI Taxonomy" id="225325"/>
    <lineage>
        <taxon>Bacteria</taxon>
        <taxon>Bacillati</taxon>
        <taxon>Actinomycetota</taxon>
        <taxon>Actinomycetes</taxon>
        <taxon>Micrococcales</taxon>
        <taxon>Micrococcaceae</taxon>
        <taxon>Nesterenkonia</taxon>
    </lineage>
</organism>
<evidence type="ECO:0000256" key="2">
    <source>
        <dbReference type="SAM" id="Phobius"/>
    </source>
</evidence>
<keyword evidence="4" id="KW-1185">Reference proteome</keyword>
<feature type="compositionally biased region" description="Acidic residues" evidence="1">
    <location>
        <begin position="233"/>
        <end position="263"/>
    </location>
</feature>
<feature type="transmembrane region" description="Helical" evidence="2">
    <location>
        <begin position="40"/>
        <end position="60"/>
    </location>
</feature>
<comment type="caution">
    <text evidence="3">The sequence shown here is derived from an EMBL/GenBank/DDBJ whole genome shotgun (WGS) entry which is preliminary data.</text>
</comment>
<keyword evidence="2" id="KW-0812">Transmembrane</keyword>
<evidence type="ECO:0000313" key="4">
    <source>
        <dbReference type="Proteomes" id="UP000636579"/>
    </source>
</evidence>
<feature type="region of interest" description="Disordered" evidence="1">
    <location>
        <begin position="1"/>
        <end position="25"/>
    </location>
</feature>
<dbReference type="RefSeq" id="WP_192591014.1">
    <property type="nucleotide sequence ID" value="NZ_JADBEE010000001.1"/>
</dbReference>
<proteinExistence type="predicted"/>
<keyword evidence="2" id="KW-1133">Transmembrane helix</keyword>
<sequence length="263" mass="27842">MPKPYSPNTDSSPGVRSHGSRPEVLPAERLRRPSWRDPRLLVGLLIVALSVSGVIALLAAQNRTAQVYAADRLLTVGDQLSAEDLRVVEVQIDEVQDSYLSASEQLPQESQIITIVQEGELVPRRAVGPQDPQGRQAVTVEVDHTLARGVEPARMVDVWAADAGAVGQQQEVEVQRIAKGAQVAALSEASNTFGAQAAVTVELLVDPEELPALLAARSSAASLSVVPAGVEPAADESESEPESEPEAESPEPESPESDADEEG</sequence>
<protein>
    <submittedName>
        <fullName evidence="3">Flp pilus assembly protein CpaB</fullName>
    </submittedName>
</protein>
<evidence type="ECO:0000313" key="3">
    <source>
        <dbReference type="EMBL" id="MBE1514240.1"/>
    </source>
</evidence>